<protein>
    <submittedName>
        <fullName evidence="5">Frizzled-like protein</fullName>
    </submittedName>
</protein>
<dbReference type="GO" id="GO:0017147">
    <property type="term" value="F:Wnt-protein binding"/>
    <property type="evidence" value="ECO:0007669"/>
    <property type="project" value="TreeGrafter"/>
</dbReference>
<dbReference type="GO" id="GO:0005886">
    <property type="term" value="C:plasma membrane"/>
    <property type="evidence" value="ECO:0007669"/>
    <property type="project" value="TreeGrafter"/>
</dbReference>
<evidence type="ECO:0000256" key="3">
    <source>
        <dbReference type="PROSITE-ProRule" id="PRU00090"/>
    </source>
</evidence>
<gene>
    <name evidence="5" type="ORF">BLA29_010350</name>
</gene>
<dbReference type="Pfam" id="PF01392">
    <property type="entry name" value="Fz"/>
    <property type="match status" value="1"/>
</dbReference>
<reference evidence="5 6" key="1">
    <citation type="submission" date="2017-03" db="EMBL/GenBank/DDBJ databases">
        <title>Genome Survey of Euroglyphus maynei.</title>
        <authorList>
            <person name="Arlian L.G."/>
            <person name="Morgan M.S."/>
            <person name="Rider S.D."/>
        </authorList>
    </citation>
    <scope>NUCLEOTIDE SEQUENCE [LARGE SCALE GENOMIC DNA]</scope>
    <source>
        <strain evidence="5">Arlian Lab</strain>
        <tissue evidence="5">Whole body</tissue>
    </source>
</reference>
<dbReference type="GO" id="GO:0060070">
    <property type="term" value="P:canonical Wnt signaling pathway"/>
    <property type="evidence" value="ECO:0007669"/>
    <property type="project" value="TreeGrafter"/>
</dbReference>
<dbReference type="InterPro" id="IPR036790">
    <property type="entry name" value="Frizzled_dom_sf"/>
</dbReference>
<keyword evidence="6" id="KW-1185">Reference proteome</keyword>
<evidence type="ECO:0000313" key="5">
    <source>
        <dbReference type="EMBL" id="OTF74486.1"/>
    </source>
</evidence>
<evidence type="ECO:0000313" key="6">
    <source>
        <dbReference type="Proteomes" id="UP000194236"/>
    </source>
</evidence>
<dbReference type="SUPFAM" id="SSF63501">
    <property type="entry name" value="Frizzled cysteine-rich domain"/>
    <property type="match status" value="1"/>
</dbReference>
<keyword evidence="2 3" id="KW-1015">Disulfide bond</keyword>
<dbReference type="GO" id="GO:0035567">
    <property type="term" value="P:non-canonical Wnt signaling pathway"/>
    <property type="evidence" value="ECO:0007669"/>
    <property type="project" value="TreeGrafter"/>
</dbReference>
<feature type="non-terminal residue" evidence="5">
    <location>
        <position position="1"/>
    </location>
</feature>
<evidence type="ECO:0000259" key="4">
    <source>
        <dbReference type="PROSITE" id="PS50038"/>
    </source>
</evidence>
<accession>A0A1Y3B4G3</accession>
<feature type="domain" description="FZ" evidence="4">
    <location>
        <begin position="1"/>
        <end position="64"/>
    </location>
</feature>
<comment type="caution">
    <text evidence="3">Lacks conserved residue(s) required for the propagation of feature annotation.</text>
</comment>
<name>A0A1Y3B4G3_EURMA</name>
<dbReference type="Gene3D" id="1.10.2000.10">
    <property type="entry name" value="Frizzled cysteine-rich domain"/>
    <property type="match status" value="1"/>
</dbReference>
<sequence>QIFLCSIYVPVCNVLETPLKPCRSLCISARTGCDILMAQFGFRWPEYLDCEKFPESDKELCFGENNDHHQGHHESNNEMIDLNFQSSHPIDGWYNNRGKQHHYGQHYNHQHPYGGSSSNMTIHHLQFKCPLNFHVPSGMDYVFRIQGKEHKDCGMPCDGLLFDSKERHLLRIWTGMWAIFCKGR</sequence>
<dbReference type="SMART" id="SM00063">
    <property type="entry name" value="FRI"/>
    <property type="match status" value="1"/>
</dbReference>
<dbReference type="OrthoDB" id="10053709at2759"/>
<dbReference type="PROSITE" id="PS50038">
    <property type="entry name" value="FZ"/>
    <property type="match status" value="1"/>
</dbReference>
<organism evidence="5 6">
    <name type="scientific">Euroglyphus maynei</name>
    <name type="common">Mayne's house dust mite</name>
    <dbReference type="NCBI Taxonomy" id="6958"/>
    <lineage>
        <taxon>Eukaryota</taxon>
        <taxon>Metazoa</taxon>
        <taxon>Ecdysozoa</taxon>
        <taxon>Arthropoda</taxon>
        <taxon>Chelicerata</taxon>
        <taxon>Arachnida</taxon>
        <taxon>Acari</taxon>
        <taxon>Acariformes</taxon>
        <taxon>Sarcoptiformes</taxon>
        <taxon>Astigmata</taxon>
        <taxon>Psoroptidia</taxon>
        <taxon>Analgoidea</taxon>
        <taxon>Pyroglyphidae</taxon>
        <taxon>Pyroglyphinae</taxon>
        <taxon>Euroglyphus</taxon>
    </lineage>
</organism>
<keyword evidence="1" id="KW-0217">Developmental protein</keyword>
<evidence type="ECO:0000256" key="2">
    <source>
        <dbReference type="ARBA" id="ARBA00023157"/>
    </source>
</evidence>
<dbReference type="GO" id="GO:0042813">
    <property type="term" value="F:Wnt receptor activity"/>
    <property type="evidence" value="ECO:0007669"/>
    <property type="project" value="TreeGrafter"/>
</dbReference>
<feature type="disulfide bond" evidence="3">
    <location>
        <begin position="26"/>
        <end position="50"/>
    </location>
</feature>
<proteinExistence type="predicted"/>
<dbReference type="EMBL" id="MUJZ01046849">
    <property type="protein sequence ID" value="OTF74486.1"/>
    <property type="molecule type" value="Genomic_DNA"/>
</dbReference>
<evidence type="ECO:0000256" key="1">
    <source>
        <dbReference type="ARBA" id="ARBA00022473"/>
    </source>
</evidence>
<dbReference type="InterPro" id="IPR015526">
    <property type="entry name" value="Frizzled/SFRP"/>
</dbReference>
<dbReference type="PANTHER" id="PTHR11309:SF47">
    <property type="entry name" value="FRIZZLED"/>
    <property type="match status" value="1"/>
</dbReference>
<dbReference type="PANTHER" id="PTHR11309">
    <property type="entry name" value="FRIZZLED"/>
    <property type="match status" value="1"/>
</dbReference>
<dbReference type="Proteomes" id="UP000194236">
    <property type="component" value="Unassembled WGS sequence"/>
</dbReference>
<comment type="caution">
    <text evidence="5">The sequence shown here is derived from an EMBL/GenBank/DDBJ whole genome shotgun (WGS) entry which is preliminary data.</text>
</comment>
<dbReference type="InterPro" id="IPR020067">
    <property type="entry name" value="Frizzled_dom"/>
</dbReference>
<dbReference type="AlphaFoldDB" id="A0A1Y3B4G3"/>
<dbReference type="Gene3D" id="1.20.1070.10">
    <property type="entry name" value="Rhodopsin 7-helix transmembrane proteins"/>
    <property type="match status" value="1"/>
</dbReference>